<dbReference type="Proteomes" id="UP000277204">
    <property type="component" value="Unassembled WGS sequence"/>
</dbReference>
<keyword evidence="3" id="KW-1185">Reference proteome</keyword>
<protein>
    <submittedName>
        <fullName evidence="2">Uncharacterized protein</fullName>
    </submittedName>
</protein>
<dbReference type="InterPro" id="IPR058840">
    <property type="entry name" value="AAA_SelU"/>
</dbReference>
<reference evidence="2 3" key="1">
    <citation type="submission" date="2018-11" db="EMBL/GenBank/DDBJ databases">
        <authorList>
            <consortium name="Pathogen Informatics"/>
        </authorList>
    </citation>
    <scope>NUCLEOTIDE SEQUENCE [LARGE SCALE GENOMIC DNA]</scope>
    <source>
        <strain evidence="2 3">Zambia</strain>
    </source>
</reference>
<dbReference type="SMART" id="SM00450">
    <property type="entry name" value="RHOD"/>
    <property type="match status" value="1"/>
</dbReference>
<accession>A0A183LKC4</accession>
<dbReference type="AlphaFoldDB" id="A0A183LKC4"/>
<dbReference type="Gene3D" id="3.40.250.10">
    <property type="entry name" value="Rhodanese-like domain"/>
    <property type="match status" value="1"/>
</dbReference>
<dbReference type="SUPFAM" id="SSF52821">
    <property type="entry name" value="Rhodanese/Cell cycle control phosphatase"/>
    <property type="match status" value="1"/>
</dbReference>
<sequence length="510" mass="58315">MGSSILREQMAYEPIVGDWLPWDCISLRCSTALWIRPSGRRLGIHHFNRSSWCSHLCLFYGNRISLPITNQQPQSFLSSYVASKPKKSFKLVTLISEPYASHDAWHPTIPPPPESGPAGCCTWSSVFSDSISKPIIIDVRSPDEFNEDHIHGAINLPVLNNEERAIVGRLYNQDDRIQARLYGASLVCANISRCLKELSYQYGLQLDNSVPINHHSNENKKIIKYPDFFIYCWRGGQRSNSLATILSEVGWPGNIYTLVGGYRSWRRLLLRSGKSLILQELHDHGETVFDLEALAKHKGSMFGGDSVLSNSDTSDHQSSTNKRSQQKFFESKLHHVMMTNKHRLSSCKNILWIECESRHIGPVCGLSDGLWSRLRSTDPNVGTHRLWIDITEEARVAWILENYSTVTRNIPKVLAILKSLNEYIPDKLINQWTDMVYREDFTSFVTGLLRHHYDPLYIKNRRHIIEDAKKNGLFHCISLHSVDKTTIQTKIIPQIMDLAYTINSSNIQQN</sequence>
<gene>
    <name evidence="2" type="ORF">SMRZ_LOCUS4249</name>
</gene>
<dbReference type="PANTHER" id="PTHR30401:SF0">
    <property type="entry name" value="TRNA 2-SELENOURIDINE SYNTHASE"/>
    <property type="match status" value="1"/>
</dbReference>
<proteinExistence type="predicted"/>
<dbReference type="InterPro" id="IPR017582">
    <property type="entry name" value="SelU"/>
</dbReference>
<evidence type="ECO:0000313" key="3">
    <source>
        <dbReference type="Proteomes" id="UP000277204"/>
    </source>
</evidence>
<dbReference type="InterPro" id="IPR001763">
    <property type="entry name" value="Rhodanese-like_dom"/>
</dbReference>
<dbReference type="GO" id="GO:0002098">
    <property type="term" value="P:tRNA wobble uridine modification"/>
    <property type="evidence" value="ECO:0007669"/>
    <property type="project" value="InterPro"/>
</dbReference>
<dbReference type="STRING" id="48269.A0A183LKC4"/>
<evidence type="ECO:0000313" key="2">
    <source>
        <dbReference type="EMBL" id="VDO60691.1"/>
    </source>
</evidence>
<dbReference type="Pfam" id="PF26341">
    <property type="entry name" value="AAA_SelU"/>
    <property type="match status" value="1"/>
</dbReference>
<dbReference type="EMBL" id="UZAI01001326">
    <property type="protein sequence ID" value="VDO60691.1"/>
    <property type="molecule type" value="Genomic_DNA"/>
</dbReference>
<dbReference type="InterPro" id="IPR036873">
    <property type="entry name" value="Rhodanese-like_dom_sf"/>
</dbReference>
<keyword evidence="1" id="KW-0711">Selenium</keyword>
<name>A0A183LKC4_9TREM</name>
<organism evidence="2 3">
    <name type="scientific">Schistosoma margrebowiei</name>
    <dbReference type="NCBI Taxonomy" id="48269"/>
    <lineage>
        <taxon>Eukaryota</taxon>
        <taxon>Metazoa</taxon>
        <taxon>Spiralia</taxon>
        <taxon>Lophotrochozoa</taxon>
        <taxon>Platyhelminthes</taxon>
        <taxon>Trematoda</taxon>
        <taxon>Digenea</taxon>
        <taxon>Strigeidida</taxon>
        <taxon>Schistosomatoidea</taxon>
        <taxon>Schistosomatidae</taxon>
        <taxon>Schistosoma</taxon>
    </lineage>
</organism>
<dbReference type="GO" id="GO:0043828">
    <property type="term" value="F:tRNA 2-selenouridine synthase activity"/>
    <property type="evidence" value="ECO:0007669"/>
    <property type="project" value="InterPro"/>
</dbReference>
<dbReference type="PANTHER" id="PTHR30401">
    <property type="entry name" value="TRNA 2-SELENOURIDINE SYNTHASE"/>
    <property type="match status" value="1"/>
</dbReference>
<dbReference type="PROSITE" id="PS50206">
    <property type="entry name" value="RHODANESE_3"/>
    <property type="match status" value="1"/>
</dbReference>
<evidence type="ECO:0000256" key="1">
    <source>
        <dbReference type="ARBA" id="ARBA00023266"/>
    </source>
</evidence>
<dbReference type="Pfam" id="PF00581">
    <property type="entry name" value="Rhodanese"/>
    <property type="match status" value="1"/>
</dbReference>